<dbReference type="OrthoDB" id="5960456at2759"/>
<protein>
    <submittedName>
        <fullName evidence="1">Uncharacterized protein</fullName>
    </submittedName>
</protein>
<evidence type="ECO:0000313" key="1">
    <source>
        <dbReference type="EMBL" id="RMX43882.1"/>
    </source>
</evidence>
<keyword evidence="2" id="KW-1185">Reference proteome</keyword>
<organism evidence="1 2">
    <name type="scientific">Pocillopora damicornis</name>
    <name type="common">Cauliflower coral</name>
    <name type="synonym">Millepora damicornis</name>
    <dbReference type="NCBI Taxonomy" id="46731"/>
    <lineage>
        <taxon>Eukaryota</taxon>
        <taxon>Metazoa</taxon>
        <taxon>Cnidaria</taxon>
        <taxon>Anthozoa</taxon>
        <taxon>Hexacorallia</taxon>
        <taxon>Scleractinia</taxon>
        <taxon>Astrocoeniina</taxon>
        <taxon>Pocilloporidae</taxon>
        <taxon>Pocillopora</taxon>
    </lineage>
</organism>
<comment type="caution">
    <text evidence="1">The sequence shown here is derived from an EMBL/GenBank/DDBJ whole genome shotgun (WGS) entry which is preliminary data.</text>
</comment>
<evidence type="ECO:0000313" key="2">
    <source>
        <dbReference type="Proteomes" id="UP000275408"/>
    </source>
</evidence>
<reference evidence="1 2" key="1">
    <citation type="journal article" date="2018" name="Sci. Rep.">
        <title>Comparative analysis of the Pocillopora damicornis genome highlights role of immune system in coral evolution.</title>
        <authorList>
            <person name="Cunning R."/>
            <person name="Bay R.A."/>
            <person name="Gillette P."/>
            <person name="Baker A.C."/>
            <person name="Traylor-Knowles N."/>
        </authorList>
    </citation>
    <scope>NUCLEOTIDE SEQUENCE [LARGE SCALE GENOMIC DNA]</scope>
    <source>
        <strain evidence="1">RSMAS</strain>
        <tissue evidence="1">Whole animal</tissue>
    </source>
</reference>
<name>A0A3M6TR56_POCDA</name>
<accession>A0A3M6TR56</accession>
<dbReference type="AlphaFoldDB" id="A0A3M6TR56"/>
<gene>
    <name evidence="1" type="ORF">pdam_00021063</name>
</gene>
<dbReference type="EMBL" id="RCHS01003103">
    <property type="protein sequence ID" value="RMX43882.1"/>
    <property type="molecule type" value="Genomic_DNA"/>
</dbReference>
<proteinExistence type="predicted"/>
<sequence length="230" mass="26438">MSPMQNMVFCTKTKFCFLIVLVILLAIILAASLRRKDEEADEGLKLAGKKLDIPKHYCVVRASKSLYKETISFKTNGEEICHVQKCSSCETIWTFYLINTEDEIAVIVERESSPWADTYHVQEQWKINATSYKIEYSWSGLEMNEDIYVIKNSKGFEIARSEQFPLEFGKTLTLIDANSNSTLGRVERTTFDLFLTWKISVYRTDILSTYLYGVLATITTLKEVDVDDDD</sequence>
<dbReference type="Proteomes" id="UP000275408">
    <property type="component" value="Unassembled WGS sequence"/>
</dbReference>